<dbReference type="InterPro" id="IPR012347">
    <property type="entry name" value="Ferritin-like"/>
</dbReference>
<dbReference type="AlphaFoldDB" id="A0A2T4JPG9"/>
<dbReference type="Gene3D" id="1.20.1260.10">
    <property type="match status" value="1"/>
</dbReference>
<comment type="caution">
    <text evidence="2">The sequence shown here is derived from an EMBL/GenBank/DDBJ whole genome shotgun (WGS) entry which is preliminary data.</text>
</comment>
<evidence type="ECO:0000313" key="2">
    <source>
        <dbReference type="EMBL" id="PTE19764.1"/>
    </source>
</evidence>
<dbReference type="InterPro" id="IPR019052">
    <property type="entry name" value="DUF2383"/>
</dbReference>
<dbReference type="OrthoDB" id="7857789at2"/>
<dbReference type="Pfam" id="PF09537">
    <property type="entry name" value="DUF2383"/>
    <property type="match status" value="1"/>
</dbReference>
<sequence>MTSSTDTATEALETLHTRSVDVLAGFETMVEKAEPAFRPIAERFRSLHQRQIAEIAAMLTAAGRQPDADGSFMSTVNRAVVSVRAFVDEIDADVLGQVQSGEQHVLDAYADALDRPQTPANAARLAEMRQELAVLLAETQASAPLS</sequence>
<accession>A0A2T4JPG9</accession>
<proteinExistence type="predicted"/>
<protein>
    <recommendedName>
        <fullName evidence="1">DUF2383 domain-containing protein</fullName>
    </recommendedName>
</protein>
<reference evidence="2 3" key="1">
    <citation type="submission" date="2018-03" db="EMBL/GenBank/DDBJ databases">
        <title>Cereibacter changlensis.</title>
        <authorList>
            <person name="Meyer T.E."/>
            <person name="Miller S."/>
            <person name="Lodha T."/>
            <person name="Gandham S."/>
            <person name="Chintalapati S."/>
            <person name="Chintalapati V.R."/>
        </authorList>
    </citation>
    <scope>NUCLEOTIDE SEQUENCE [LARGE SCALE GENOMIC DNA]</scope>
    <source>
        <strain evidence="2 3">JA139</strain>
    </source>
</reference>
<dbReference type="EMBL" id="PZKG01000184">
    <property type="protein sequence ID" value="PTE19764.1"/>
    <property type="molecule type" value="Genomic_DNA"/>
</dbReference>
<name>A0A2T4JPG9_9RHOB</name>
<evidence type="ECO:0000259" key="1">
    <source>
        <dbReference type="Pfam" id="PF09537"/>
    </source>
</evidence>
<keyword evidence="3" id="KW-1185">Reference proteome</keyword>
<gene>
    <name evidence="2" type="ORF">C5F48_21160</name>
</gene>
<evidence type="ECO:0000313" key="3">
    <source>
        <dbReference type="Proteomes" id="UP000241010"/>
    </source>
</evidence>
<dbReference type="Proteomes" id="UP000241010">
    <property type="component" value="Unassembled WGS sequence"/>
</dbReference>
<organism evidence="2 3">
    <name type="scientific">Cereibacter changlensis JA139</name>
    <dbReference type="NCBI Taxonomy" id="1188249"/>
    <lineage>
        <taxon>Bacteria</taxon>
        <taxon>Pseudomonadati</taxon>
        <taxon>Pseudomonadota</taxon>
        <taxon>Alphaproteobacteria</taxon>
        <taxon>Rhodobacterales</taxon>
        <taxon>Paracoccaceae</taxon>
        <taxon>Cereibacter</taxon>
    </lineage>
</organism>
<dbReference type="RefSeq" id="WP_107665755.1">
    <property type="nucleotide sequence ID" value="NZ_PZKG01000184.1"/>
</dbReference>
<feature type="domain" description="DUF2383" evidence="1">
    <location>
        <begin position="8"/>
        <end position="114"/>
    </location>
</feature>